<name>A0A0B7NAP0_9FUNG</name>
<feature type="transmembrane region" description="Helical" evidence="2">
    <location>
        <begin position="74"/>
        <end position="101"/>
    </location>
</feature>
<sequence>MRVLFIPKFDPIHEDYEGVLRVLLNADLLLFIGAVCLVLGGESAMIALQYFMYFCFCAARFVWLWAIQPGLNKLVACLVLSLPRLAWSLSSAAFSCCLALWPKKEPYTLVLVPSCSIMMEPAPLDVLPASSPDDSDPFERPFLRPAGRPSAPRSSAGTPAASDVPVVAPSSVAGLVSAGRGSFAGRPASEALVVSAAVLPALPVVCSAEAQPTAPTVKGTSALSAPPPVVCGAFDQPAASVVRGAFAKPASPAAVPAVSKACAGVATAASPAANQDALAVPVAVLPLPAPRTSSGRGVKYILSTSRGENPGHRDLLRAQQKVGKTTPPCALRRAARAALTAGIVKPAPFCLPVAAVAASCLSAGVGSWLASARTVKVARKPARRIVSVRRLLRPAVLVEIQQQKASIVARRRAVAGRRRIVAALLAVFARRASAAAAAPRPVPAFFFGDSAPAAGHAISSGAPGPVWLPAVSPVWRPAAPPVWRSGASAALPVCRPPSAVAPRGHNVGVFAVPAVSSRGGRPPAALSSARGPVSGGAISRPAGCIFPAVPAVAPFFPSPPAHGRPETVTVFAETNAAIARPAVAVYVRPAPKMAGTSRQASGQSQAASSSTSSSLSVSSRRIAVPRPRRRHWGNENEV</sequence>
<keyword evidence="2" id="KW-0472">Membrane</keyword>
<reference evidence="3 4" key="1">
    <citation type="submission" date="2014-09" db="EMBL/GenBank/DDBJ databases">
        <authorList>
            <person name="Ellenberger Sabrina"/>
        </authorList>
    </citation>
    <scope>NUCLEOTIDE SEQUENCE [LARGE SCALE GENOMIC DNA]</scope>
    <source>
        <strain evidence="3 4">CBS 412.66</strain>
    </source>
</reference>
<keyword evidence="2" id="KW-1133">Transmembrane helix</keyword>
<dbReference type="AlphaFoldDB" id="A0A0B7NAP0"/>
<protein>
    <submittedName>
        <fullName evidence="3">Uncharacterized protein</fullName>
    </submittedName>
</protein>
<keyword evidence="2" id="KW-0812">Transmembrane</keyword>
<evidence type="ECO:0000256" key="1">
    <source>
        <dbReference type="SAM" id="MobiDB-lite"/>
    </source>
</evidence>
<evidence type="ECO:0000256" key="2">
    <source>
        <dbReference type="SAM" id="Phobius"/>
    </source>
</evidence>
<gene>
    <name evidence="3" type="primary">PARPA_08697.1 scaffold 33736</name>
</gene>
<feature type="region of interest" description="Disordered" evidence="1">
    <location>
        <begin position="594"/>
        <end position="638"/>
    </location>
</feature>
<dbReference type="Proteomes" id="UP000054107">
    <property type="component" value="Unassembled WGS sequence"/>
</dbReference>
<evidence type="ECO:0000313" key="3">
    <source>
        <dbReference type="EMBL" id="CEP14514.1"/>
    </source>
</evidence>
<organism evidence="3 4">
    <name type="scientific">Parasitella parasitica</name>
    <dbReference type="NCBI Taxonomy" id="35722"/>
    <lineage>
        <taxon>Eukaryota</taxon>
        <taxon>Fungi</taxon>
        <taxon>Fungi incertae sedis</taxon>
        <taxon>Mucoromycota</taxon>
        <taxon>Mucoromycotina</taxon>
        <taxon>Mucoromycetes</taxon>
        <taxon>Mucorales</taxon>
        <taxon>Mucorineae</taxon>
        <taxon>Mucoraceae</taxon>
        <taxon>Parasitella</taxon>
    </lineage>
</organism>
<accession>A0A0B7NAP0</accession>
<proteinExistence type="predicted"/>
<evidence type="ECO:0000313" key="4">
    <source>
        <dbReference type="Proteomes" id="UP000054107"/>
    </source>
</evidence>
<dbReference type="STRING" id="35722.A0A0B7NAP0"/>
<feature type="compositionally biased region" description="Low complexity" evidence="1">
    <location>
        <begin position="594"/>
        <end position="625"/>
    </location>
</feature>
<feature type="transmembrane region" description="Helical" evidence="2">
    <location>
        <begin position="46"/>
        <end position="67"/>
    </location>
</feature>
<feature type="region of interest" description="Disordered" evidence="1">
    <location>
        <begin position="130"/>
        <end position="163"/>
    </location>
</feature>
<feature type="transmembrane region" description="Helical" evidence="2">
    <location>
        <begin position="20"/>
        <end position="40"/>
    </location>
</feature>
<dbReference type="EMBL" id="LN731291">
    <property type="protein sequence ID" value="CEP14514.1"/>
    <property type="molecule type" value="Genomic_DNA"/>
</dbReference>
<keyword evidence="4" id="KW-1185">Reference proteome</keyword>